<feature type="compositionally biased region" description="Low complexity" evidence="1">
    <location>
        <begin position="232"/>
        <end position="251"/>
    </location>
</feature>
<feature type="region of interest" description="Disordered" evidence="1">
    <location>
        <begin position="1"/>
        <end position="56"/>
    </location>
</feature>
<accession>A0A2T7PAR0</accession>
<organism evidence="2 3">
    <name type="scientific">Pomacea canaliculata</name>
    <name type="common">Golden apple snail</name>
    <dbReference type="NCBI Taxonomy" id="400727"/>
    <lineage>
        <taxon>Eukaryota</taxon>
        <taxon>Metazoa</taxon>
        <taxon>Spiralia</taxon>
        <taxon>Lophotrochozoa</taxon>
        <taxon>Mollusca</taxon>
        <taxon>Gastropoda</taxon>
        <taxon>Caenogastropoda</taxon>
        <taxon>Architaenioglossa</taxon>
        <taxon>Ampullarioidea</taxon>
        <taxon>Ampullariidae</taxon>
        <taxon>Pomacea</taxon>
    </lineage>
</organism>
<proteinExistence type="predicted"/>
<gene>
    <name evidence="2" type="ORF">C0Q70_09764</name>
</gene>
<feature type="region of interest" description="Disordered" evidence="1">
    <location>
        <begin position="147"/>
        <end position="297"/>
    </location>
</feature>
<comment type="caution">
    <text evidence="2">The sequence shown here is derived from an EMBL/GenBank/DDBJ whole genome shotgun (WGS) entry which is preliminary data.</text>
</comment>
<feature type="compositionally biased region" description="Low complexity" evidence="1">
    <location>
        <begin position="21"/>
        <end position="33"/>
    </location>
</feature>
<evidence type="ECO:0000256" key="1">
    <source>
        <dbReference type="SAM" id="MobiDB-lite"/>
    </source>
</evidence>
<evidence type="ECO:0000313" key="2">
    <source>
        <dbReference type="EMBL" id="PVD30497.1"/>
    </source>
</evidence>
<dbReference type="AlphaFoldDB" id="A0A2T7PAR0"/>
<name>A0A2T7PAR0_POMCA</name>
<dbReference type="EMBL" id="PZQS01000005">
    <property type="protein sequence ID" value="PVD30497.1"/>
    <property type="molecule type" value="Genomic_DNA"/>
</dbReference>
<protein>
    <submittedName>
        <fullName evidence="2">Uncharacterized protein</fullName>
    </submittedName>
</protein>
<dbReference type="Proteomes" id="UP000245119">
    <property type="component" value="Linkage Group LG5"/>
</dbReference>
<feature type="compositionally biased region" description="Polar residues" evidence="1">
    <location>
        <begin position="1"/>
        <end position="12"/>
    </location>
</feature>
<reference evidence="2 3" key="1">
    <citation type="submission" date="2018-04" db="EMBL/GenBank/DDBJ databases">
        <title>The genome of golden apple snail Pomacea canaliculata provides insight into stress tolerance and invasive adaptation.</title>
        <authorList>
            <person name="Liu C."/>
            <person name="Liu B."/>
            <person name="Ren Y."/>
            <person name="Zhang Y."/>
            <person name="Wang H."/>
            <person name="Li S."/>
            <person name="Jiang F."/>
            <person name="Yin L."/>
            <person name="Zhang G."/>
            <person name="Qian W."/>
            <person name="Fan W."/>
        </authorList>
    </citation>
    <scope>NUCLEOTIDE SEQUENCE [LARGE SCALE GENOMIC DNA]</scope>
    <source>
        <strain evidence="2">SZHN2017</strain>
        <tissue evidence="2">Muscle</tissue>
    </source>
</reference>
<evidence type="ECO:0000313" key="3">
    <source>
        <dbReference type="Proteomes" id="UP000245119"/>
    </source>
</evidence>
<sequence length="297" mass="31361">MSNASTSVNTLPQKLHAKVGQQQQQQQQQVSQQAARALSRNTPPVVQPAALPATTHSLVRTSPGSAIAVAMAKRREMEALHHQQQLQQQLQLIQQHQLLSIQAAAAARWNTDVLSPSPPRVPAMTPSASSPTSAHSNTLAVVAVQSGGESCSIRDPREVSGISPPNKKQEGSGQQPLTKQQKHGMYKKLAEASPSKKKISDIANTLHKKISQSSGSSPKADLAADAKRPPNAHSASKAKAPEAAAGGQQAHAHSKASFTASSASGDREDEPLNLVTRDSHRHSNRGASPRVQTTTAV</sequence>
<keyword evidence="3" id="KW-1185">Reference proteome</keyword>